<feature type="compositionally biased region" description="Basic and acidic residues" evidence="1">
    <location>
        <begin position="191"/>
        <end position="209"/>
    </location>
</feature>
<dbReference type="InterPro" id="IPR027450">
    <property type="entry name" value="AlkB-like"/>
</dbReference>
<dbReference type="PANTHER" id="PTHR31212:SF5">
    <property type="entry name" value="ISOCHORISMATASE FAMILY PROTEIN FAMILY (AFU_ORTHOLOGUE AFUA_3G14500)"/>
    <property type="match status" value="1"/>
</dbReference>
<sequence>MSNATSNNMSSEKAADQGHNIQDSSPFTPSAHRRSRKKYVPSAPLGPNDAIGEGDSRIIYDLNLPSDAFELIRDEVKWQKMYHLSGEVPRLVAVQGAVQPDNSIPIYRHPADESPPLLSFTKTVDVLREAVEKILGHPLNHVLIQLYRDGQDRISEHSDKTLDIVRGSYICNVSLGAERVMTLRTKVSAKAEKQADSNVAKDSDPERQSQRVPLPHNSLFILGENTNKVWLHGIRPDKRPESTKTPEELAFNGQRISLTFRNIGTFINPEADTIWGQGAVSKTKENAQEVIHGECVETEGMIRAFGQENQRNDFNWDANYGRGFNVVNFVTKASPKLSPSEDQQSS</sequence>
<feature type="region of interest" description="Disordered" evidence="1">
    <location>
        <begin position="1"/>
        <end position="48"/>
    </location>
</feature>
<dbReference type="OrthoDB" id="445341at2759"/>
<dbReference type="GO" id="GO:0051213">
    <property type="term" value="F:dioxygenase activity"/>
    <property type="evidence" value="ECO:0007669"/>
    <property type="project" value="InterPro"/>
</dbReference>
<evidence type="ECO:0000259" key="2">
    <source>
        <dbReference type="PROSITE" id="PS51471"/>
    </source>
</evidence>
<name>A0A2B7Z2I3_POLH7</name>
<dbReference type="InterPro" id="IPR037151">
    <property type="entry name" value="AlkB-like_sf"/>
</dbReference>
<organism evidence="3 4">
    <name type="scientific">Polytolypa hystricis (strain UAMH7299)</name>
    <dbReference type="NCBI Taxonomy" id="1447883"/>
    <lineage>
        <taxon>Eukaryota</taxon>
        <taxon>Fungi</taxon>
        <taxon>Dikarya</taxon>
        <taxon>Ascomycota</taxon>
        <taxon>Pezizomycotina</taxon>
        <taxon>Eurotiomycetes</taxon>
        <taxon>Eurotiomycetidae</taxon>
        <taxon>Onygenales</taxon>
        <taxon>Onygenales incertae sedis</taxon>
        <taxon>Polytolypa</taxon>
    </lineage>
</organism>
<dbReference type="GO" id="GO:0006307">
    <property type="term" value="P:DNA alkylation repair"/>
    <property type="evidence" value="ECO:0007669"/>
    <property type="project" value="InterPro"/>
</dbReference>
<dbReference type="PANTHER" id="PTHR31212">
    <property type="entry name" value="ALPHA-KETOGLUTARATE-DEPENDENT DIOXYGENASE ALKB HOMOLOG 3"/>
    <property type="match status" value="1"/>
</dbReference>
<evidence type="ECO:0000313" key="3">
    <source>
        <dbReference type="EMBL" id="PGH27433.1"/>
    </source>
</evidence>
<accession>A0A2B7Z2I3</accession>
<gene>
    <name evidence="3" type="ORF">AJ80_00911</name>
</gene>
<feature type="compositionally biased region" description="Polar residues" evidence="1">
    <location>
        <begin position="19"/>
        <end position="28"/>
    </location>
</feature>
<dbReference type="Gene3D" id="2.60.120.590">
    <property type="entry name" value="Alpha-ketoglutarate-dependent dioxygenase AlkB-like"/>
    <property type="match status" value="1"/>
</dbReference>
<keyword evidence="4" id="KW-1185">Reference proteome</keyword>
<dbReference type="InterPro" id="IPR005123">
    <property type="entry name" value="Oxoglu/Fe-dep_dioxygenase_dom"/>
</dbReference>
<dbReference type="PROSITE" id="PS51471">
    <property type="entry name" value="FE2OG_OXY"/>
    <property type="match status" value="1"/>
</dbReference>
<dbReference type="STRING" id="1447883.A0A2B7Z2I3"/>
<comment type="caution">
    <text evidence="3">The sequence shown here is derived from an EMBL/GenBank/DDBJ whole genome shotgun (WGS) entry which is preliminary data.</text>
</comment>
<evidence type="ECO:0000256" key="1">
    <source>
        <dbReference type="SAM" id="MobiDB-lite"/>
    </source>
</evidence>
<feature type="domain" description="Fe2OG dioxygenase" evidence="2">
    <location>
        <begin position="138"/>
        <end position="264"/>
    </location>
</feature>
<protein>
    <recommendedName>
        <fullName evidence="2">Fe2OG dioxygenase domain-containing protein</fullName>
    </recommendedName>
</protein>
<dbReference type="EMBL" id="PDNA01000007">
    <property type="protein sequence ID" value="PGH27433.1"/>
    <property type="molecule type" value="Genomic_DNA"/>
</dbReference>
<reference evidence="3 4" key="1">
    <citation type="submission" date="2017-10" db="EMBL/GenBank/DDBJ databases">
        <title>Comparative genomics in systemic dimorphic fungi from Ajellomycetaceae.</title>
        <authorList>
            <person name="Munoz J.F."/>
            <person name="Mcewen J.G."/>
            <person name="Clay O.K."/>
            <person name="Cuomo C.A."/>
        </authorList>
    </citation>
    <scope>NUCLEOTIDE SEQUENCE [LARGE SCALE GENOMIC DNA]</scope>
    <source>
        <strain evidence="3 4">UAMH7299</strain>
    </source>
</reference>
<dbReference type="InterPro" id="IPR032854">
    <property type="entry name" value="ALKBH3"/>
</dbReference>
<proteinExistence type="predicted"/>
<feature type="compositionally biased region" description="Polar residues" evidence="1">
    <location>
        <begin position="1"/>
        <end position="11"/>
    </location>
</feature>
<evidence type="ECO:0000313" key="4">
    <source>
        <dbReference type="Proteomes" id="UP000224634"/>
    </source>
</evidence>
<dbReference type="Pfam" id="PF13532">
    <property type="entry name" value="2OG-FeII_Oxy_2"/>
    <property type="match status" value="1"/>
</dbReference>
<dbReference type="Proteomes" id="UP000224634">
    <property type="component" value="Unassembled WGS sequence"/>
</dbReference>
<feature type="region of interest" description="Disordered" evidence="1">
    <location>
        <begin position="191"/>
        <end position="215"/>
    </location>
</feature>
<dbReference type="SUPFAM" id="SSF51197">
    <property type="entry name" value="Clavaminate synthase-like"/>
    <property type="match status" value="1"/>
</dbReference>
<dbReference type="AlphaFoldDB" id="A0A2B7Z2I3"/>